<name>A0A086ZPK9_9BIFI</name>
<sequence>MLTKRADELEQQASKQRGMVDDAWLAYDQATEARADHERRFASIRQTLTELRKTAQQRDAHIANLRELVVREESSAHATDTGIAGLSM</sequence>
<keyword evidence="2" id="KW-1185">Reference proteome</keyword>
<dbReference type="Proteomes" id="UP000029093">
    <property type="component" value="Unassembled WGS sequence"/>
</dbReference>
<gene>
    <name evidence="1" type="ORF">BBOU_0589</name>
</gene>
<comment type="caution">
    <text evidence="1">The sequence shown here is derived from an EMBL/GenBank/DDBJ whole genome shotgun (WGS) entry which is preliminary data.</text>
</comment>
<organism evidence="1 2">
    <name type="scientific">Bifidobacterium boum</name>
    <dbReference type="NCBI Taxonomy" id="78343"/>
    <lineage>
        <taxon>Bacteria</taxon>
        <taxon>Bacillati</taxon>
        <taxon>Actinomycetota</taxon>
        <taxon>Actinomycetes</taxon>
        <taxon>Bifidobacteriales</taxon>
        <taxon>Bifidobacteriaceae</taxon>
        <taxon>Bifidobacterium</taxon>
    </lineage>
</organism>
<proteinExistence type="predicted"/>
<reference evidence="1 2" key="1">
    <citation type="submission" date="2014-03" db="EMBL/GenBank/DDBJ databases">
        <title>Genomics of Bifidobacteria.</title>
        <authorList>
            <person name="Ventura M."/>
            <person name="Milani C."/>
            <person name="Lugli G.A."/>
        </authorList>
    </citation>
    <scope>NUCLEOTIDE SEQUENCE [LARGE SCALE GENOMIC DNA]</scope>
    <source>
        <strain evidence="1 2">LMG 10736</strain>
    </source>
</reference>
<accession>A0A086ZPK9</accession>
<protein>
    <submittedName>
        <fullName evidence="1">Chromosome segregation protein SMC</fullName>
    </submittedName>
</protein>
<evidence type="ECO:0000313" key="2">
    <source>
        <dbReference type="Proteomes" id="UP000029093"/>
    </source>
</evidence>
<dbReference type="EMBL" id="JGYQ01000007">
    <property type="protein sequence ID" value="KFI48459.1"/>
    <property type="molecule type" value="Genomic_DNA"/>
</dbReference>
<dbReference type="AlphaFoldDB" id="A0A086ZPK9"/>
<evidence type="ECO:0000313" key="1">
    <source>
        <dbReference type="EMBL" id="KFI48459.1"/>
    </source>
</evidence>